<evidence type="ECO:0000256" key="1">
    <source>
        <dbReference type="ARBA" id="ARBA00004651"/>
    </source>
</evidence>
<dbReference type="RefSeq" id="WP_069979661.1">
    <property type="nucleotide sequence ID" value="NZ_CP017269.1"/>
</dbReference>
<sequence length="311" mass="34755">MRSFIVRRLISLIPVVLGISVVTFLLVHLMPVDPAQAYLSVVKIPPTDEAIAAARIELGLNKPLPIRYMEWMGNALRLDFGKSYVTKKPVLEELMYAFPATVQLASFAFAWLVVISIPLGLLSALHKNSILDHISRLISFAGASMPSFWLGFILIYIFSLKLGLFPVMGRGTARHVILPSFTLAVGLAASYIRLLRANILENMRHQSVLYARARGLKEKLILGRYVLKNSLLPILNAFGINFGYLLTGSFIVENVFAWPGIGRLITQSIFNRDYPMIQGYVIFTAVIFVFSNLIVDVLSAYLDPRIRKGEI</sequence>
<dbReference type="InterPro" id="IPR000515">
    <property type="entry name" value="MetI-like"/>
</dbReference>
<dbReference type="Pfam" id="PF00528">
    <property type="entry name" value="BPD_transp_1"/>
    <property type="match status" value="1"/>
</dbReference>
<dbReference type="CDD" id="cd06261">
    <property type="entry name" value="TM_PBP2"/>
    <property type="match status" value="1"/>
</dbReference>
<dbReference type="OrthoDB" id="9773221at2"/>
<evidence type="ECO:0000256" key="8">
    <source>
        <dbReference type="ARBA" id="ARBA00023112"/>
    </source>
</evidence>
<dbReference type="SUPFAM" id="SSF161098">
    <property type="entry name" value="MetI-like"/>
    <property type="match status" value="1"/>
</dbReference>
<evidence type="ECO:0000259" key="14">
    <source>
        <dbReference type="PROSITE" id="PS50928"/>
    </source>
</evidence>
<evidence type="ECO:0000313" key="15">
    <source>
        <dbReference type="EMBL" id="AOT71624.1"/>
    </source>
</evidence>
<dbReference type="GO" id="GO:0015099">
    <property type="term" value="F:nickel cation transmembrane transporter activity"/>
    <property type="evidence" value="ECO:0007669"/>
    <property type="project" value="InterPro"/>
</dbReference>
<feature type="transmembrane region" description="Helical" evidence="13">
    <location>
        <begin position="12"/>
        <end position="30"/>
    </location>
</feature>
<dbReference type="EMBL" id="CP017269">
    <property type="protein sequence ID" value="AOT71624.1"/>
    <property type="molecule type" value="Genomic_DNA"/>
</dbReference>
<dbReference type="NCBIfam" id="NF045469">
    <property type="entry name" value="Opp1B"/>
    <property type="match status" value="1"/>
</dbReference>
<dbReference type="NCBIfam" id="NF045470">
    <property type="entry name" value="Opp2B"/>
    <property type="match status" value="1"/>
</dbReference>
<gene>
    <name evidence="15" type="ORF">Gferi_20050</name>
</gene>
<dbReference type="PANTHER" id="PTHR43163:SF6">
    <property type="entry name" value="DIPEPTIDE TRANSPORT SYSTEM PERMEASE PROTEIN DPPB-RELATED"/>
    <property type="match status" value="1"/>
</dbReference>
<evidence type="ECO:0000256" key="10">
    <source>
        <dbReference type="ARBA" id="ARBA00024202"/>
    </source>
</evidence>
<evidence type="ECO:0000256" key="6">
    <source>
        <dbReference type="ARBA" id="ARBA00022989"/>
    </source>
</evidence>
<dbReference type="InterPro" id="IPR050045">
    <property type="entry name" value="Opp2B"/>
</dbReference>
<reference evidence="15 16" key="1">
    <citation type="submission" date="2016-09" db="EMBL/GenBank/DDBJ databases">
        <title>Genomic analysis reveals versatility of anaerobic energy metabolism of Geosporobacter ferrireducens IRF9 of phylum Firmicutes.</title>
        <authorList>
            <person name="Kim S.-J."/>
        </authorList>
    </citation>
    <scope>NUCLEOTIDE SEQUENCE [LARGE SCALE GENOMIC DNA]</scope>
    <source>
        <strain evidence="15 16">IRF9</strain>
    </source>
</reference>
<keyword evidence="8" id="KW-0921">Nickel transport</keyword>
<comment type="subunit">
    <text evidence="11">The complex is composed of two ATP-binding proteins (NikD and NikE), two transmembrane proteins (NikB and NikC) and a solute-binding protein (NikA).</text>
</comment>
<accession>A0A1D8GL37</accession>
<keyword evidence="16" id="KW-1185">Reference proteome</keyword>
<name>A0A1D8GL37_9FIRM</name>
<feature type="transmembrane region" description="Helical" evidence="13">
    <location>
        <begin position="137"/>
        <end position="157"/>
    </location>
</feature>
<evidence type="ECO:0000256" key="2">
    <source>
        <dbReference type="ARBA" id="ARBA00022448"/>
    </source>
</evidence>
<evidence type="ECO:0000256" key="4">
    <source>
        <dbReference type="ARBA" id="ARBA00022596"/>
    </source>
</evidence>
<dbReference type="InterPro" id="IPR035906">
    <property type="entry name" value="MetI-like_sf"/>
</dbReference>
<dbReference type="KEGG" id="gfe:Gferi_20050"/>
<keyword evidence="4" id="KW-0533">Nickel</keyword>
<dbReference type="Pfam" id="PF19300">
    <property type="entry name" value="BPD_transp_1_N"/>
    <property type="match status" value="1"/>
</dbReference>
<dbReference type="PROSITE" id="PS50928">
    <property type="entry name" value="ABC_TM1"/>
    <property type="match status" value="1"/>
</dbReference>
<feature type="transmembrane region" description="Helical" evidence="13">
    <location>
        <begin position="277"/>
        <end position="302"/>
    </location>
</feature>
<comment type="similarity">
    <text evidence="10">Belongs to the binding-protein-dependent transport system permease family. OppBC subfamily.</text>
</comment>
<keyword evidence="3" id="KW-1003">Cell membrane</keyword>
<protein>
    <recommendedName>
        <fullName evidence="12">Nickel import system permease protein NikB</fullName>
    </recommendedName>
</protein>
<keyword evidence="9 13" id="KW-0472">Membrane</keyword>
<dbReference type="GO" id="GO:0005886">
    <property type="term" value="C:plasma membrane"/>
    <property type="evidence" value="ECO:0007669"/>
    <property type="project" value="UniProtKB-SubCell"/>
</dbReference>
<feature type="transmembrane region" description="Helical" evidence="13">
    <location>
        <begin position="234"/>
        <end position="257"/>
    </location>
</feature>
<organism evidence="15 16">
    <name type="scientific">Geosporobacter ferrireducens</name>
    <dbReference type="NCBI Taxonomy" id="1424294"/>
    <lineage>
        <taxon>Bacteria</taxon>
        <taxon>Bacillati</taxon>
        <taxon>Bacillota</taxon>
        <taxon>Clostridia</taxon>
        <taxon>Peptostreptococcales</taxon>
        <taxon>Thermotaleaceae</taxon>
        <taxon>Geosporobacter</taxon>
    </lineage>
</organism>
<evidence type="ECO:0000256" key="9">
    <source>
        <dbReference type="ARBA" id="ARBA00023136"/>
    </source>
</evidence>
<dbReference type="InterPro" id="IPR045621">
    <property type="entry name" value="BPD_transp_1_N"/>
</dbReference>
<dbReference type="Gene3D" id="1.10.3720.10">
    <property type="entry name" value="MetI-like"/>
    <property type="match status" value="1"/>
</dbReference>
<evidence type="ECO:0000256" key="3">
    <source>
        <dbReference type="ARBA" id="ARBA00022475"/>
    </source>
</evidence>
<keyword evidence="5 13" id="KW-0812">Transmembrane</keyword>
<dbReference type="STRING" id="1424294.Gferi_20050"/>
<dbReference type="PANTHER" id="PTHR43163">
    <property type="entry name" value="DIPEPTIDE TRANSPORT SYSTEM PERMEASE PROTEIN DPPB-RELATED"/>
    <property type="match status" value="1"/>
</dbReference>
<evidence type="ECO:0000256" key="5">
    <source>
        <dbReference type="ARBA" id="ARBA00022692"/>
    </source>
</evidence>
<evidence type="ECO:0000313" key="16">
    <source>
        <dbReference type="Proteomes" id="UP000095743"/>
    </source>
</evidence>
<feature type="domain" description="ABC transmembrane type-1" evidence="14">
    <location>
        <begin position="98"/>
        <end position="299"/>
    </location>
</feature>
<evidence type="ECO:0000256" key="13">
    <source>
        <dbReference type="RuleBase" id="RU363032"/>
    </source>
</evidence>
<dbReference type="Proteomes" id="UP000095743">
    <property type="component" value="Chromosome"/>
</dbReference>
<proteinExistence type="inferred from homology"/>
<dbReference type="InterPro" id="IPR050036">
    <property type="entry name" value="CntB"/>
</dbReference>
<evidence type="ECO:0000256" key="12">
    <source>
        <dbReference type="ARBA" id="ARBA00044774"/>
    </source>
</evidence>
<evidence type="ECO:0000256" key="11">
    <source>
        <dbReference type="ARBA" id="ARBA00038669"/>
    </source>
</evidence>
<comment type="subcellular location">
    <subcellularLocation>
        <location evidence="1 13">Cell membrane</location>
        <topology evidence="1 13">Multi-pass membrane protein</topology>
    </subcellularLocation>
</comment>
<feature type="transmembrane region" description="Helical" evidence="13">
    <location>
        <begin position="104"/>
        <end position="125"/>
    </location>
</feature>
<feature type="transmembrane region" description="Helical" evidence="13">
    <location>
        <begin position="177"/>
        <end position="195"/>
    </location>
</feature>
<evidence type="ECO:0000256" key="7">
    <source>
        <dbReference type="ARBA" id="ARBA00023065"/>
    </source>
</evidence>
<keyword evidence="7" id="KW-0406">Ion transport</keyword>
<dbReference type="AlphaFoldDB" id="A0A1D8GL37"/>
<keyword evidence="6 13" id="KW-1133">Transmembrane helix</keyword>
<keyword evidence="2 13" id="KW-0813">Transport</keyword>